<evidence type="ECO:0000256" key="2">
    <source>
        <dbReference type="ARBA" id="ARBA00022741"/>
    </source>
</evidence>
<protein>
    <recommendedName>
        <fullName evidence="5">IRG-type G domain-containing protein</fullName>
    </recommendedName>
</protein>
<reference evidence="6" key="1">
    <citation type="submission" date="2025-08" db="UniProtKB">
        <authorList>
            <consortium name="Ensembl"/>
        </authorList>
    </citation>
    <scope>IDENTIFICATION</scope>
</reference>
<dbReference type="Proteomes" id="UP000694406">
    <property type="component" value="Unplaced"/>
</dbReference>
<dbReference type="PANTHER" id="PTHR32341">
    <property type="entry name" value="INTERFERON-INDUCIBLE GTPASE"/>
    <property type="match status" value="1"/>
</dbReference>
<keyword evidence="2" id="KW-0547">Nucleotide-binding</keyword>
<evidence type="ECO:0000313" key="7">
    <source>
        <dbReference type="Proteomes" id="UP000694406"/>
    </source>
</evidence>
<dbReference type="InterPro" id="IPR051515">
    <property type="entry name" value="IRG"/>
</dbReference>
<accession>A0A8C5RUY6</accession>
<sequence>SPVMKLPQLPKYIMASVIQSKVVLEVSSKVQSLLDSLETTTLDIAVTGEAGAGKSTFINAILGISDDDIRAAKTGVVETTLSATPYHHPHLPRVRVWDLPGIGTPSFQAQKYLQLVRFERYDFFIIITSERFRENHAQLARAVAALGKRFYFVRSKVDQDLWASQQRRPSFFQEAKVLQEIESDCTRQLKKEGLETPKVFLISSFHLHRFDFHRLQETLSEELEGHKRHTLLLSFPSVTAAAVQKKKSSLRRHIWKKALLACIISALPGHPFHLNLPMLTETLKNYRQHFGLDDASLEALAATVSKPSHELKNQVRSIFARDFPEDAIRVVLHQAALCGQVMATVLKNQVPVFNNLVAGAVSFAAAYYLLHTALDSFAEDARRVLEKAYSLEMEVEGSLGYPSPGFISKLRCEGMAKLTRLGRRREHR</sequence>
<comment type="similarity">
    <text evidence="1">Belongs to the TRAFAC class dynamin-like GTPase superfamily. IRG family.</text>
</comment>
<dbReference type="GO" id="GO:0016020">
    <property type="term" value="C:membrane"/>
    <property type="evidence" value="ECO:0007669"/>
    <property type="project" value="InterPro"/>
</dbReference>
<evidence type="ECO:0000313" key="6">
    <source>
        <dbReference type="Ensembl" id="ENSLLTP00000007923.1"/>
    </source>
</evidence>
<dbReference type="InterPro" id="IPR030385">
    <property type="entry name" value="G_IRG_dom"/>
</dbReference>
<organism evidence="6 7">
    <name type="scientific">Laticauda laticaudata</name>
    <name type="common">Blue-ringed sea krait</name>
    <name type="synonym">Blue-lipped sea krait</name>
    <dbReference type="NCBI Taxonomy" id="8630"/>
    <lineage>
        <taxon>Eukaryota</taxon>
        <taxon>Metazoa</taxon>
        <taxon>Chordata</taxon>
        <taxon>Craniata</taxon>
        <taxon>Vertebrata</taxon>
        <taxon>Euteleostomi</taxon>
        <taxon>Lepidosauria</taxon>
        <taxon>Squamata</taxon>
        <taxon>Bifurcata</taxon>
        <taxon>Unidentata</taxon>
        <taxon>Episquamata</taxon>
        <taxon>Toxicofera</taxon>
        <taxon>Serpentes</taxon>
        <taxon>Colubroidea</taxon>
        <taxon>Elapidae</taxon>
        <taxon>Laticaudinae</taxon>
        <taxon>Laticauda</taxon>
    </lineage>
</organism>
<evidence type="ECO:0000256" key="1">
    <source>
        <dbReference type="ARBA" id="ARBA00005429"/>
    </source>
</evidence>
<keyword evidence="3" id="KW-0378">Hydrolase</keyword>
<feature type="domain" description="IRG-type G" evidence="5">
    <location>
        <begin position="40"/>
        <end position="222"/>
    </location>
</feature>
<dbReference type="PROSITE" id="PS51716">
    <property type="entry name" value="G_IRG"/>
    <property type="match status" value="1"/>
</dbReference>
<reference evidence="6" key="2">
    <citation type="submission" date="2025-09" db="UniProtKB">
        <authorList>
            <consortium name="Ensembl"/>
        </authorList>
    </citation>
    <scope>IDENTIFICATION</scope>
</reference>
<dbReference type="Pfam" id="PF05049">
    <property type="entry name" value="IIGP"/>
    <property type="match status" value="1"/>
</dbReference>
<dbReference type="PANTHER" id="PTHR32341:SF17">
    <property type="entry name" value="IRG-TYPE G DOMAIN-CONTAINING PROTEIN"/>
    <property type="match status" value="1"/>
</dbReference>
<dbReference type="Gene3D" id="3.40.50.300">
    <property type="entry name" value="P-loop containing nucleotide triphosphate hydrolases"/>
    <property type="match status" value="1"/>
</dbReference>
<evidence type="ECO:0000259" key="5">
    <source>
        <dbReference type="PROSITE" id="PS51716"/>
    </source>
</evidence>
<dbReference type="InterPro" id="IPR027417">
    <property type="entry name" value="P-loop_NTPase"/>
</dbReference>
<proteinExistence type="inferred from homology"/>
<dbReference type="GO" id="GO:0005525">
    <property type="term" value="F:GTP binding"/>
    <property type="evidence" value="ECO:0007669"/>
    <property type="project" value="UniProtKB-KW"/>
</dbReference>
<dbReference type="Ensembl" id="ENSLLTT00000008218.1">
    <property type="protein sequence ID" value="ENSLLTP00000007923.1"/>
    <property type="gene ID" value="ENSLLTG00000006013.1"/>
</dbReference>
<dbReference type="GeneTree" id="ENSGT00950000183007"/>
<dbReference type="SUPFAM" id="SSF52540">
    <property type="entry name" value="P-loop containing nucleoside triphosphate hydrolases"/>
    <property type="match status" value="1"/>
</dbReference>
<dbReference type="AlphaFoldDB" id="A0A8C5RUY6"/>
<dbReference type="FunFam" id="3.40.50.300:FF:000541">
    <property type="entry name" value="Immunity related GTPase M"/>
    <property type="match status" value="1"/>
</dbReference>
<evidence type="ECO:0000256" key="3">
    <source>
        <dbReference type="ARBA" id="ARBA00022801"/>
    </source>
</evidence>
<dbReference type="InterPro" id="IPR007743">
    <property type="entry name" value="Immunity-related_GTPase-like"/>
</dbReference>
<keyword evidence="7" id="KW-1185">Reference proteome</keyword>
<keyword evidence="4" id="KW-0342">GTP-binding</keyword>
<evidence type="ECO:0000256" key="4">
    <source>
        <dbReference type="ARBA" id="ARBA00023134"/>
    </source>
</evidence>
<dbReference type="GO" id="GO:0003924">
    <property type="term" value="F:GTPase activity"/>
    <property type="evidence" value="ECO:0007669"/>
    <property type="project" value="TreeGrafter"/>
</dbReference>
<name>A0A8C5RUY6_LATLA</name>